<feature type="region of interest" description="Disordered" evidence="3">
    <location>
        <begin position="547"/>
        <end position="566"/>
    </location>
</feature>
<keyword evidence="5" id="KW-1185">Reference proteome</keyword>
<dbReference type="PANTHER" id="PTHR32123">
    <property type="entry name" value="BICD FAMILY-LIKE CARGO ADAPTER"/>
    <property type="match status" value="1"/>
</dbReference>
<accession>A0A8X7BQL6</accession>
<sequence length="577" mass="67070">MTTCRADDMQQHNFYGDLEDYVCQMEKQQQAQSGADPDDVYAQLARKEKDLILAAELGKALLEKNEEISRANERLTEEYSQQLEILEQEKHALRRKLDSVVGDYDSRILELQSDIEELRKELEEQNALQKTTEKEKGRLLQELTEQNHRLTAQLKQAGRTEEQLQAQLQTLREQFNVRRSNLHDHVSQLEGLREEINVLEGRKADLGQRIHALTDERENLNLSLEESGDRIILLQRQNREQEQKIRSQQQDLEDLRQTNSQLQAKLDIILRRSPNGNSSLLDEIEMSAPSSMEDDASRVQNHLPDDDIECDDLVLPFSGLFPEGDDNLKHLAQEVIDIYHQLRRLCLELRRRRDNVSVDSGISSTTPEELQAQQVRVGMFTNLLQDFRSLIEDLLAQGPDMPCLACQSVAEDTGNLERLQKDLQVKSDCLKEKNDEISRLSTKLTIQDTELAALREERDHLRQDVDSSAWAKDEIVKKAWTMRDQAVARKNTVEIELAKTRIELMHINSQLMEAIQQKVELSQQLDQWQLDMQALLDEQMKKKLKNYEQQEDRRPSRQSQKLKHQVNSKGKLFKLFR</sequence>
<dbReference type="Proteomes" id="UP000886998">
    <property type="component" value="Unassembled WGS sequence"/>
</dbReference>
<proteinExistence type="predicted"/>
<evidence type="ECO:0000256" key="3">
    <source>
        <dbReference type="SAM" id="MobiDB-lite"/>
    </source>
</evidence>
<protein>
    <submittedName>
        <fullName evidence="4">BICD family-like cargo adapter 1</fullName>
    </submittedName>
</protein>
<dbReference type="Gene3D" id="1.10.287.1490">
    <property type="match status" value="1"/>
</dbReference>
<evidence type="ECO:0000256" key="1">
    <source>
        <dbReference type="ARBA" id="ARBA00023054"/>
    </source>
</evidence>
<dbReference type="AlphaFoldDB" id="A0A8X7BQL6"/>
<reference evidence="4" key="1">
    <citation type="submission" date="2020-08" db="EMBL/GenBank/DDBJ databases">
        <title>Multicomponent nature underlies the extraordinary mechanical properties of spider dragline silk.</title>
        <authorList>
            <person name="Kono N."/>
            <person name="Nakamura H."/>
            <person name="Mori M."/>
            <person name="Yoshida Y."/>
            <person name="Ohtoshi R."/>
            <person name="Malay A.D."/>
            <person name="Moran D.A.P."/>
            <person name="Tomita M."/>
            <person name="Numata K."/>
            <person name="Arakawa K."/>
        </authorList>
    </citation>
    <scope>NUCLEOTIDE SEQUENCE</scope>
</reference>
<keyword evidence="1 2" id="KW-0175">Coiled coil</keyword>
<dbReference type="PANTHER" id="PTHR32123:SF13">
    <property type="entry name" value="BICAUDAL D-RELATED PROTEIN HOMOLOG"/>
    <property type="match status" value="1"/>
</dbReference>
<evidence type="ECO:0000313" key="5">
    <source>
        <dbReference type="Proteomes" id="UP000886998"/>
    </source>
</evidence>
<dbReference type="EMBL" id="BMAV01001134">
    <property type="protein sequence ID" value="GFY38987.1"/>
    <property type="molecule type" value="Genomic_DNA"/>
</dbReference>
<comment type="caution">
    <text evidence="4">The sequence shown here is derived from an EMBL/GenBank/DDBJ whole genome shotgun (WGS) entry which is preliminary data.</text>
</comment>
<evidence type="ECO:0000313" key="4">
    <source>
        <dbReference type="EMBL" id="GFY38987.1"/>
    </source>
</evidence>
<gene>
    <name evidence="4" type="primary">bicdl1</name>
    <name evidence="4" type="ORF">TNIN_122051</name>
</gene>
<dbReference type="OrthoDB" id="9451547at2759"/>
<feature type="coiled-coil region" evidence="2">
    <location>
        <begin position="54"/>
        <end position="272"/>
    </location>
</feature>
<name>A0A8X7BQL6_9ARAC</name>
<feature type="coiled-coil region" evidence="2">
    <location>
        <begin position="416"/>
        <end position="464"/>
    </location>
</feature>
<organism evidence="4 5">
    <name type="scientific">Trichonephila inaurata madagascariensis</name>
    <dbReference type="NCBI Taxonomy" id="2747483"/>
    <lineage>
        <taxon>Eukaryota</taxon>
        <taxon>Metazoa</taxon>
        <taxon>Ecdysozoa</taxon>
        <taxon>Arthropoda</taxon>
        <taxon>Chelicerata</taxon>
        <taxon>Arachnida</taxon>
        <taxon>Araneae</taxon>
        <taxon>Araneomorphae</taxon>
        <taxon>Entelegynae</taxon>
        <taxon>Araneoidea</taxon>
        <taxon>Nephilidae</taxon>
        <taxon>Trichonephila</taxon>
        <taxon>Trichonephila inaurata</taxon>
    </lineage>
</organism>
<evidence type="ECO:0000256" key="2">
    <source>
        <dbReference type="SAM" id="Coils"/>
    </source>
</evidence>
<dbReference type="InterPro" id="IPR051149">
    <property type="entry name" value="Spindly/BICDR_Dynein_Adapter"/>
</dbReference>